<protein>
    <submittedName>
        <fullName evidence="1">2632_t:CDS:1</fullName>
    </submittedName>
</protein>
<organism evidence="1 2">
    <name type="scientific">Cetraspora pellucida</name>
    <dbReference type="NCBI Taxonomy" id="1433469"/>
    <lineage>
        <taxon>Eukaryota</taxon>
        <taxon>Fungi</taxon>
        <taxon>Fungi incertae sedis</taxon>
        <taxon>Mucoromycota</taxon>
        <taxon>Glomeromycotina</taxon>
        <taxon>Glomeromycetes</taxon>
        <taxon>Diversisporales</taxon>
        <taxon>Gigasporaceae</taxon>
        <taxon>Cetraspora</taxon>
    </lineage>
</organism>
<feature type="non-terminal residue" evidence="1">
    <location>
        <position position="42"/>
    </location>
</feature>
<gene>
    <name evidence="1" type="ORF">SPELUC_LOCUS16915</name>
</gene>
<sequence>MKLYDHDKDNTDELFNEIEYESEELEEIKNFASNNILTNDVR</sequence>
<accession>A0ACA9RCN7</accession>
<evidence type="ECO:0000313" key="2">
    <source>
        <dbReference type="Proteomes" id="UP000789366"/>
    </source>
</evidence>
<dbReference type="Proteomes" id="UP000789366">
    <property type="component" value="Unassembled WGS sequence"/>
</dbReference>
<dbReference type="EMBL" id="CAJVPW010065662">
    <property type="protein sequence ID" value="CAG8787321.1"/>
    <property type="molecule type" value="Genomic_DNA"/>
</dbReference>
<reference evidence="1" key="1">
    <citation type="submission" date="2021-06" db="EMBL/GenBank/DDBJ databases">
        <authorList>
            <person name="Kallberg Y."/>
            <person name="Tangrot J."/>
            <person name="Rosling A."/>
        </authorList>
    </citation>
    <scope>NUCLEOTIDE SEQUENCE</scope>
    <source>
        <strain evidence="1">28 12/20/2015</strain>
    </source>
</reference>
<name>A0ACA9RCN7_9GLOM</name>
<proteinExistence type="predicted"/>
<keyword evidence="2" id="KW-1185">Reference proteome</keyword>
<comment type="caution">
    <text evidence="1">The sequence shown here is derived from an EMBL/GenBank/DDBJ whole genome shotgun (WGS) entry which is preliminary data.</text>
</comment>
<evidence type="ECO:0000313" key="1">
    <source>
        <dbReference type="EMBL" id="CAG8787321.1"/>
    </source>
</evidence>